<proteinExistence type="predicted"/>
<name>A0A392RMJ7_9FABA</name>
<evidence type="ECO:0000313" key="2">
    <source>
        <dbReference type="Proteomes" id="UP000265520"/>
    </source>
</evidence>
<keyword evidence="2" id="KW-1185">Reference proteome</keyword>
<feature type="non-terminal residue" evidence="1">
    <location>
        <position position="75"/>
    </location>
</feature>
<dbReference type="AlphaFoldDB" id="A0A392RMJ7"/>
<protein>
    <submittedName>
        <fullName evidence="1">Heat stress transcription factor A-6b-like</fullName>
    </submittedName>
</protein>
<organism evidence="1 2">
    <name type="scientific">Trifolium medium</name>
    <dbReference type="NCBI Taxonomy" id="97028"/>
    <lineage>
        <taxon>Eukaryota</taxon>
        <taxon>Viridiplantae</taxon>
        <taxon>Streptophyta</taxon>
        <taxon>Embryophyta</taxon>
        <taxon>Tracheophyta</taxon>
        <taxon>Spermatophyta</taxon>
        <taxon>Magnoliopsida</taxon>
        <taxon>eudicotyledons</taxon>
        <taxon>Gunneridae</taxon>
        <taxon>Pentapetalae</taxon>
        <taxon>rosids</taxon>
        <taxon>fabids</taxon>
        <taxon>Fabales</taxon>
        <taxon>Fabaceae</taxon>
        <taxon>Papilionoideae</taxon>
        <taxon>50 kb inversion clade</taxon>
        <taxon>NPAAA clade</taxon>
        <taxon>Hologalegina</taxon>
        <taxon>IRL clade</taxon>
        <taxon>Trifolieae</taxon>
        <taxon>Trifolium</taxon>
    </lineage>
</organism>
<dbReference type="EMBL" id="LXQA010237200">
    <property type="protein sequence ID" value="MCI36766.1"/>
    <property type="molecule type" value="Genomic_DNA"/>
</dbReference>
<accession>A0A392RMJ7</accession>
<comment type="caution">
    <text evidence="1">The sequence shown here is derived from an EMBL/GenBank/DDBJ whole genome shotgun (WGS) entry which is preliminary data.</text>
</comment>
<sequence length="75" mass="8540">MMAFLARAMKNPAFIHQLLQQKVEKNELDEAMNMNKKRKLVEQGTRLGTGQSSNVKVEPLELGDCEFEGSELEMQ</sequence>
<dbReference type="Proteomes" id="UP000265520">
    <property type="component" value="Unassembled WGS sequence"/>
</dbReference>
<evidence type="ECO:0000313" key="1">
    <source>
        <dbReference type="EMBL" id="MCI36766.1"/>
    </source>
</evidence>
<reference evidence="1 2" key="1">
    <citation type="journal article" date="2018" name="Front. Plant Sci.">
        <title>Red Clover (Trifolium pratense) and Zigzag Clover (T. medium) - A Picture of Genomic Similarities and Differences.</title>
        <authorList>
            <person name="Dluhosova J."/>
            <person name="Istvanek J."/>
            <person name="Nedelnik J."/>
            <person name="Repkova J."/>
        </authorList>
    </citation>
    <scope>NUCLEOTIDE SEQUENCE [LARGE SCALE GENOMIC DNA]</scope>
    <source>
        <strain evidence="2">cv. 10/8</strain>
        <tissue evidence="1">Leaf</tissue>
    </source>
</reference>